<dbReference type="OrthoDB" id="5288318at2759"/>
<proteinExistence type="predicted"/>
<dbReference type="InterPro" id="IPR011011">
    <property type="entry name" value="Znf_FYVE_PHD"/>
</dbReference>
<dbReference type="SUPFAM" id="SSF57903">
    <property type="entry name" value="FYVE/PHD zinc finger"/>
    <property type="match status" value="1"/>
</dbReference>
<organism evidence="2 3">
    <name type="scientific">Aspergillus tanneri</name>
    <dbReference type="NCBI Taxonomy" id="1220188"/>
    <lineage>
        <taxon>Eukaryota</taxon>
        <taxon>Fungi</taxon>
        <taxon>Dikarya</taxon>
        <taxon>Ascomycota</taxon>
        <taxon>Pezizomycotina</taxon>
        <taxon>Eurotiomycetes</taxon>
        <taxon>Eurotiomycetidae</taxon>
        <taxon>Eurotiales</taxon>
        <taxon>Aspergillaceae</taxon>
        <taxon>Aspergillus</taxon>
        <taxon>Aspergillus subgen. Circumdati</taxon>
    </lineage>
</organism>
<dbReference type="AlphaFoldDB" id="A0A5M9N5I5"/>
<dbReference type="Proteomes" id="UP000324241">
    <property type="component" value="Unassembled WGS sequence"/>
</dbReference>
<evidence type="ECO:0000256" key="1">
    <source>
        <dbReference type="SAM" id="MobiDB-lite"/>
    </source>
</evidence>
<reference evidence="2 3" key="1">
    <citation type="submission" date="2019-08" db="EMBL/GenBank/DDBJ databases">
        <title>The genome sequence of a newly discovered highly antifungal drug resistant Aspergillus species, Aspergillus tanneri NIH 1004.</title>
        <authorList>
            <person name="Mounaud S."/>
            <person name="Singh I."/>
            <person name="Joardar V."/>
            <person name="Pakala S."/>
            <person name="Pakala S."/>
            <person name="Venepally P."/>
            <person name="Chung J.K."/>
            <person name="Losada L."/>
            <person name="Nierman W.C."/>
        </authorList>
    </citation>
    <scope>NUCLEOTIDE SEQUENCE [LARGE SCALE GENOMIC DNA]</scope>
    <source>
        <strain evidence="2 3">NIH1004</strain>
    </source>
</reference>
<name>A0A5M9N5I5_9EURO</name>
<comment type="caution">
    <text evidence="2">The sequence shown here is derived from an EMBL/GenBank/DDBJ whole genome shotgun (WGS) entry which is preliminary data.</text>
</comment>
<gene>
    <name evidence="2" type="ORF">ATNIH1004_002504</name>
</gene>
<feature type="region of interest" description="Disordered" evidence="1">
    <location>
        <begin position="26"/>
        <end position="80"/>
    </location>
</feature>
<evidence type="ECO:0000313" key="3">
    <source>
        <dbReference type="Proteomes" id="UP000324241"/>
    </source>
</evidence>
<dbReference type="GeneID" id="54325206"/>
<protein>
    <recommendedName>
        <fullName evidence="4">F-box domain-containing protein</fullName>
    </recommendedName>
</protein>
<accession>A0A5M9N5I5</accession>
<dbReference type="VEuPathDB" id="FungiDB:EYZ11_004144"/>
<dbReference type="RefSeq" id="XP_033429188.1">
    <property type="nucleotide sequence ID" value="XM_033567193.1"/>
</dbReference>
<evidence type="ECO:0000313" key="2">
    <source>
        <dbReference type="EMBL" id="KAA8649827.1"/>
    </source>
</evidence>
<dbReference type="EMBL" id="QUQM01000001">
    <property type="protein sequence ID" value="KAA8649827.1"/>
    <property type="molecule type" value="Genomic_DNA"/>
</dbReference>
<evidence type="ECO:0008006" key="4">
    <source>
        <dbReference type="Google" id="ProtNLM"/>
    </source>
</evidence>
<sequence length="445" mass="49669">MVVFVDLDHDTINKCHYSKYPNPLVHPYGESGKPSTALSKPGRRNSDSSSCSADMETDDGASTESAYDARPSTSERDAPNHNTFSAALSCYPIVKEIAQLVDLNTLVSLTQTCRQFHANLSPYRQQLMKQTLRCENEYVETLVDLLKSGTAIPDSVKSVLRLLSQGAMHSGRLTSGKISKCARDMVAECRRCSKVVCRNCTAKPATSSMLKNRIRRLCTTCRTAPLADFLVPSPIDSLHHDPQTPLSLDPSSFTAPVFLRTPCSCVEAFWLCHQCGQRLRSNDTTYRRVWTWRTRYSTYLGGLGTGIGEGCQGVKCGRGEECLAAQEIEMEVECEADESAGSFFDHFYDIGYGPRRSHNHSSDRGENRDEEEPGYFRQEIIGIGGVVKQKAKKRVTVGACVVEHEDERETGQYLMREEEGQDRSWCGWCWRVIPSKTEIWTGPAS</sequence>